<sequence length="361" mass="42255">MFDYLIVGCGLSGVTAGRILAENGNKVLIIDKRNHVGGNVYDYYNEAGILIHKYGPHIFHTNSKQVFDFLSRFTKWRLYQHRVLSCVDGKLVPMPINLDTINMLYGTNYSYNNIGEFYENLKNDSMDIKNAKDMVVSKVGEELYEKFFKNYTKKQWNIDAEDLESEVTARIPIRYNRDDRYFADKYQAMPLNGYTEMVNNMLDCEGIHVMLNTSYEQIKDEVKYKKLIFTGCADEFFGYKYGRLPYRSIRFEEETLQSEQYQPVGTVNYPNDYDFTRITEYKYLTGQKCPNTTIMKEYSCGEGEPYYPIPQSANKQLYEKYAKEASKLENVYFLGRLGQYRYMNMDAVILNAINFINSTLL</sequence>
<proteinExistence type="inferred from homology"/>
<evidence type="ECO:0000259" key="6">
    <source>
        <dbReference type="Pfam" id="PF03275"/>
    </source>
</evidence>
<dbReference type="Pfam" id="PF03275">
    <property type="entry name" value="GLF"/>
    <property type="match status" value="1"/>
</dbReference>
<evidence type="ECO:0000256" key="2">
    <source>
        <dbReference type="ARBA" id="ARBA00009321"/>
    </source>
</evidence>
<dbReference type="SUPFAM" id="SSF51971">
    <property type="entry name" value="Nucleotide-binding domain"/>
    <property type="match status" value="1"/>
</dbReference>
<dbReference type="Proteomes" id="UP000190080">
    <property type="component" value="Unassembled WGS sequence"/>
</dbReference>
<evidence type="ECO:0000256" key="1">
    <source>
        <dbReference type="ARBA" id="ARBA00001974"/>
    </source>
</evidence>
<dbReference type="EMBL" id="MZGV01000010">
    <property type="protein sequence ID" value="OPJ63289.1"/>
    <property type="molecule type" value="Genomic_DNA"/>
</dbReference>
<dbReference type="InterPro" id="IPR004379">
    <property type="entry name" value="UDP-GALP_mutase"/>
</dbReference>
<protein>
    <submittedName>
        <fullName evidence="7">UDP-galactopyranose mutase</fullName>
        <ecNumber evidence="7">5.4.99.9</ecNumber>
    </submittedName>
</protein>
<dbReference type="AlphaFoldDB" id="A0A1V4ITQ5"/>
<keyword evidence="4" id="KW-0274">FAD</keyword>
<name>A0A1V4ITQ5_9CLOT</name>
<comment type="caution">
    <text evidence="7">The sequence shown here is derived from an EMBL/GenBank/DDBJ whole genome shotgun (WGS) entry which is preliminary data.</text>
</comment>
<comment type="similarity">
    <text evidence="2">Belongs to the UDP-galactopyranose/dTDP-fucopyranose mutase family.</text>
</comment>
<dbReference type="GO" id="GO:0008767">
    <property type="term" value="F:UDP-galactopyranose mutase activity"/>
    <property type="evidence" value="ECO:0007669"/>
    <property type="project" value="UniProtKB-EC"/>
</dbReference>
<comment type="cofactor">
    <cofactor evidence="1">
        <name>FAD</name>
        <dbReference type="ChEBI" id="CHEBI:57692"/>
    </cofactor>
</comment>
<dbReference type="NCBIfam" id="TIGR00031">
    <property type="entry name" value="UDP-GALP_mutase"/>
    <property type="match status" value="1"/>
</dbReference>
<evidence type="ECO:0000313" key="8">
    <source>
        <dbReference type="Proteomes" id="UP000190080"/>
    </source>
</evidence>
<dbReference type="STRING" id="1450648.CLORY_13720"/>
<evidence type="ECO:0000256" key="4">
    <source>
        <dbReference type="ARBA" id="ARBA00022827"/>
    </source>
</evidence>
<keyword evidence="5 7" id="KW-0413">Isomerase</keyword>
<dbReference type="GO" id="GO:0050660">
    <property type="term" value="F:flavin adenine dinucleotide binding"/>
    <property type="evidence" value="ECO:0007669"/>
    <property type="project" value="TreeGrafter"/>
</dbReference>
<evidence type="ECO:0000256" key="3">
    <source>
        <dbReference type="ARBA" id="ARBA00022630"/>
    </source>
</evidence>
<dbReference type="EC" id="5.4.99.9" evidence="7"/>
<dbReference type="Pfam" id="PF13450">
    <property type="entry name" value="NAD_binding_8"/>
    <property type="match status" value="1"/>
</dbReference>
<dbReference type="PANTHER" id="PTHR21197">
    <property type="entry name" value="UDP-GALACTOPYRANOSE MUTASE"/>
    <property type="match status" value="1"/>
</dbReference>
<organism evidence="7 8">
    <name type="scientific">Clostridium oryzae</name>
    <dbReference type="NCBI Taxonomy" id="1450648"/>
    <lineage>
        <taxon>Bacteria</taxon>
        <taxon>Bacillati</taxon>
        <taxon>Bacillota</taxon>
        <taxon>Clostridia</taxon>
        <taxon>Eubacteriales</taxon>
        <taxon>Clostridiaceae</taxon>
        <taxon>Clostridium</taxon>
    </lineage>
</organism>
<feature type="domain" description="UDP-galactopyranose mutase C-terminal" evidence="6">
    <location>
        <begin position="146"/>
        <end position="342"/>
    </location>
</feature>
<dbReference type="SUPFAM" id="SSF54373">
    <property type="entry name" value="FAD-linked reductases, C-terminal domain"/>
    <property type="match status" value="1"/>
</dbReference>
<dbReference type="InterPro" id="IPR015899">
    <property type="entry name" value="UDP-GalPyranose_mutase_C"/>
</dbReference>
<reference evidence="7 8" key="1">
    <citation type="submission" date="2017-03" db="EMBL/GenBank/DDBJ databases">
        <title>Genome sequence of Clostridium oryzae DSM 28571.</title>
        <authorList>
            <person name="Poehlein A."/>
            <person name="Daniel R."/>
        </authorList>
    </citation>
    <scope>NUCLEOTIDE SEQUENCE [LARGE SCALE GENOMIC DNA]</scope>
    <source>
        <strain evidence="7 8">DSM 28571</strain>
    </source>
</reference>
<dbReference type="PANTHER" id="PTHR21197:SF0">
    <property type="entry name" value="UDP-GALACTOPYRANOSE MUTASE"/>
    <property type="match status" value="1"/>
</dbReference>
<evidence type="ECO:0000313" key="7">
    <source>
        <dbReference type="EMBL" id="OPJ63289.1"/>
    </source>
</evidence>
<dbReference type="GO" id="GO:0005829">
    <property type="term" value="C:cytosol"/>
    <property type="evidence" value="ECO:0007669"/>
    <property type="project" value="TreeGrafter"/>
</dbReference>
<dbReference type="Gene3D" id="3.40.50.720">
    <property type="entry name" value="NAD(P)-binding Rossmann-like Domain"/>
    <property type="match status" value="3"/>
</dbReference>
<dbReference type="RefSeq" id="WP_079422785.1">
    <property type="nucleotide sequence ID" value="NZ_MZGV01000010.1"/>
</dbReference>
<accession>A0A1V4ITQ5</accession>
<dbReference type="OrthoDB" id="9769600at2"/>
<keyword evidence="3" id="KW-0285">Flavoprotein</keyword>
<evidence type="ECO:0000256" key="5">
    <source>
        <dbReference type="ARBA" id="ARBA00023235"/>
    </source>
</evidence>
<gene>
    <name evidence="7" type="primary">rfbD</name>
    <name evidence="7" type="ORF">CLORY_13720</name>
</gene>
<keyword evidence="8" id="KW-1185">Reference proteome</keyword>